<reference evidence="1 2" key="1">
    <citation type="submission" date="2014-06" db="EMBL/GenBank/DDBJ databases">
        <authorList>
            <person name="Ngugi D.K."/>
            <person name="Blom J."/>
            <person name="Alam I."/>
            <person name="Rashid M."/>
            <person name="Baalawi W."/>
            <person name="Zhang G."/>
            <person name="Hikmawan T."/>
            <person name="Guan Y."/>
            <person name="Antunes A."/>
            <person name="Siam R."/>
            <person name="El-Dorry H."/>
            <person name="Bajic V."/>
            <person name="Stingl U."/>
        </authorList>
    </citation>
    <scope>NUCLEOTIDE SEQUENCE [LARGE SCALE GENOMIC DNA]</scope>
    <source>
        <strain evidence="1">SCGC RSA3</strain>
    </source>
</reference>
<evidence type="ECO:0000313" key="1">
    <source>
        <dbReference type="EMBL" id="KFM18300.1"/>
    </source>
</evidence>
<sequence>MMETPSAKSDRIKQWILENVDLESALEKKEIDFDYRKFDLTYEEARNIDRTL</sequence>
<organism evidence="1 2">
    <name type="scientific">Marine Group I thaumarchaeote SCGC RSA3</name>
    <dbReference type="NCBI Taxonomy" id="1503183"/>
    <lineage>
        <taxon>Archaea</taxon>
        <taxon>Nitrososphaerota</taxon>
        <taxon>Marine Group I</taxon>
    </lineage>
</organism>
<dbReference type="AlphaFoldDB" id="A0A087RXU6"/>
<comment type="caution">
    <text evidence="1">The sequence shown here is derived from an EMBL/GenBank/DDBJ whole genome shotgun (WGS) entry which is preliminary data.</text>
</comment>
<keyword evidence="2" id="KW-1185">Reference proteome</keyword>
<evidence type="ECO:0000313" key="2">
    <source>
        <dbReference type="Proteomes" id="UP000029383"/>
    </source>
</evidence>
<name>A0A087RXU6_9ARCH</name>
<proteinExistence type="predicted"/>
<dbReference type="EMBL" id="JOTD01000044">
    <property type="protein sequence ID" value="KFM18300.1"/>
    <property type="molecule type" value="Genomic_DNA"/>
</dbReference>
<protein>
    <submittedName>
        <fullName evidence="1">Uncharacterized protein</fullName>
    </submittedName>
</protein>
<dbReference type="Proteomes" id="UP000029383">
    <property type="component" value="Unassembled WGS sequence"/>
</dbReference>
<gene>
    <name evidence="1" type="ORF">SCCGRSA3_01219</name>
</gene>
<accession>A0A087RXU6</accession>